<evidence type="ECO:0000313" key="3">
    <source>
        <dbReference type="EMBL" id="KKM93648.1"/>
    </source>
</evidence>
<evidence type="ECO:0000256" key="1">
    <source>
        <dbReference type="SAM" id="MobiDB-lite"/>
    </source>
</evidence>
<reference evidence="3" key="1">
    <citation type="journal article" date="2015" name="Nature">
        <title>Complex archaea that bridge the gap between prokaryotes and eukaryotes.</title>
        <authorList>
            <person name="Spang A."/>
            <person name="Saw J.H."/>
            <person name="Jorgensen S.L."/>
            <person name="Zaremba-Niedzwiedzka K."/>
            <person name="Martijn J."/>
            <person name="Lind A.E."/>
            <person name="van Eijk R."/>
            <person name="Schleper C."/>
            <person name="Guy L."/>
            <person name="Ettema T.J."/>
        </authorList>
    </citation>
    <scope>NUCLEOTIDE SEQUENCE</scope>
</reference>
<keyword evidence="2" id="KW-0472">Membrane</keyword>
<dbReference type="Pfam" id="PF07592">
    <property type="entry name" value="DDE_Tnp_ISAZ013"/>
    <property type="match status" value="1"/>
</dbReference>
<feature type="region of interest" description="Disordered" evidence="1">
    <location>
        <begin position="1"/>
        <end position="26"/>
    </location>
</feature>
<feature type="compositionally biased region" description="Basic residues" evidence="1">
    <location>
        <begin position="16"/>
        <end position="26"/>
    </location>
</feature>
<gene>
    <name evidence="3" type="ORF">LCGC14_1206350</name>
</gene>
<keyword evidence="2" id="KW-0812">Transmembrane</keyword>
<dbReference type="AlphaFoldDB" id="A0A0F9LJT0"/>
<protein>
    <submittedName>
        <fullName evidence="3">Uncharacterized protein</fullName>
    </submittedName>
</protein>
<organism evidence="3">
    <name type="scientific">marine sediment metagenome</name>
    <dbReference type="NCBI Taxonomy" id="412755"/>
    <lineage>
        <taxon>unclassified sequences</taxon>
        <taxon>metagenomes</taxon>
        <taxon>ecological metagenomes</taxon>
    </lineage>
</organism>
<feature type="transmembrane region" description="Helical" evidence="2">
    <location>
        <begin position="224"/>
        <end position="246"/>
    </location>
</feature>
<comment type="caution">
    <text evidence="3">The sequence shown here is derived from an EMBL/GenBank/DDBJ whole genome shotgun (WGS) entry which is preliminary data.</text>
</comment>
<sequence length="247" mass="28936">KGLKDLKNTDFPSDRIRRKQKRKKSARITDPKILKIFNNLVKDDGQNGLILKWTTKSIRGIKNEFDQKGFNISERGVWNTLQKQNYSLQADKCLRDKIENVDIDDLMVHICGKAGEFISASQTVISLFLKTFEFKYDKQNRVEHDYLSAWLGWKSIMKWWDKIGREYPSLKQLLICMDTNRGKCFYSKINYIIFFIYFFSFFTFGFLDFLGLISTMVVPCSSAFCFFGLSTWMPIPISLSISVVWIL</sequence>
<feature type="transmembrane region" description="Helical" evidence="2">
    <location>
        <begin position="191"/>
        <end position="212"/>
    </location>
</feature>
<keyword evidence="2" id="KW-1133">Transmembrane helix</keyword>
<proteinExistence type="predicted"/>
<evidence type="ECO:0000256" key="2">
    <source>
        <dbReference type="SAM" id="Phobius"/>
    </source>
</evidence>
<feature type="compositionally biased region" description="Basic and acidic residues" evidence="1">
    <location>
        <begin position="1"/>
        <end position="15"/>
    </location>
</feature>
<name>A0A0F9LJT0_9ZZZZ</name>
<accession>A0A0F9LJT0</accession>
<feature type="non-terminal residue" evidence="3">
    <location>
        <position position="1"/>
    </location>
</feature>
<dbReference type="InterPro" id="IPR011518">
    <property type="entry name" value="Transposase_36"/>
</dbReference>
<dbReference type="EMBL" id="LAZR01006238">
    <property type="protein sequence ID" value="KKM93648.1"/>
    <property type="molecule type" value="Genomic_DNA"/>
</dbReference>